<dbReference type="InterPro" id="IPR036388">
    <property type="entry name" value="WH-like_DNA-bd_sf"/>
</dbReference>
<dbReference type="SUPFAM" id="SSF47648">
    <property type="entry name" value="Nucleoside phosphorylase/phosphoribosyltransferase N-terminal domain"/>
    <property type="match status" value="1"/>
</dbReference>
<dbReference type="Pfam" id="PF00126">
    <property type="entry name" value="HTH_1"/>
    <property type="match status" value="1"/>
</dbReference>
<dbReference type="InterPro" id="IPR017459">
    <property type="entry name" value="Glycosyl_Trfase_fam3_N_dom"/>
</dbReference>
<proteinExistence type="predicted"/>
<evidence type="ECO:0000256" key="3">
    <source>
        <dbReference type="ARBA" id="ARBA00022679"/>
    </source>
</evidence>
<comment type="caution">
    <text evidence="5">The sequence shown here is derived from an EMBL/GenBank/DDBJ whole genome shotgun (WGS) entry which is preliminary data.</text>
</comment>
<evidence type="ECO:0000313" key="5">
    <source>
        <dbReference type="EMBL" id="MBB6011366.1"/>
    </source>
</evidence>
<accession>A0A7W9RZH6</accession>
<evidence type="ECO:0000313" key="6">
    <source>
        <dbReference type="Proteomes" id="UP000533306"/>
    </source>
</evidence>
<keyword evidence="1" id="KW-0028">Amino-acid biosynthesis</keyword>
<dbReference type="PANTHER" id="PTHR43285:SF2">
    <property type="entry name" value="ANTHRANILATE PHOSPHORIBOSYLTRANSFERASE"/>
    <property type="match status" value="1"/>
</dbReference>
<dbReference type="PROSITE" id="PS50931">
    <property type="entry name" value="HTH_LYSR"/>
    <property type="match status" value="1"/>
</dbReference>
<gene>
    <name evidence="5" type="ORF">HNR59_000711</name>
</gene>
<dbReference type="AlphaFoldDB" id="A0A7W9RZH6"/>
<dbReference type="NCBIfam" id="NF006564">
    <property type="entry name" value="PRK09071.1"/>
    <property type="match status" value="1"/>
</dbReference>
<dbReference type="EMBL" id="JACHEU010000001">
    <property type="protein sequence ID" value="MBB6011366.1"/>
    <property type="molecule type" value="Genomic_DNA"/>
</dbReference>
<feature type="domain" description="HTH lysR-type" evidence="4">
    <location>
        <begin position="1"/>
        <end position="56"/>
    </location>
</feature>
<dbReference type="InterPro" id="IPR000847">
    <property type="entry name" value="LysR_HTH_N"/>
</dbReference>
<name>A0A7W9RZH6_9HYPH</name>
<keyword evidence="6" id="KW-1185">Reference proteome</keyword>
<evidence type="ECO:0000256" key="2">
    <source>
        <dbReference type="ARBA" id="ARBA00022676"/>
    </source>
</evidence>
<sequence>MRLILALDALLVEKSVNGAAARLGLGAPAMSRLLKQIRELYGDQILVRTAQGMIPTPFAESLRLRVRAVASEAEDLTSPVTERPLRQIPEWKAVPIVDVVPLGYRPKNRLEGQPLPIHHARRLASIGHNADPMQRLAKHIATTAAGVGSSRPLDAEEAQEAFSIILEGDADPAQTGALLATMHYRGLTAGELAGFVRASRQHIDAPDVGAGIVDLDLPIYLSPRSTAMPWLMQAGKLLAQSGIRVLLHGFGKEIDQGKLEAAASGIGIPVCTSMEAAPQVVETHGIGFMPLTAMTQRMPHLPLLYRLFQMRTPVNLMLHLLNPLGAPASLLGVAQPANQLLHRDTAHAAGLPNLAILGSVRDVGEFNPYRPTTIYRLVDGKPSEVFVPSVPEPRLDGSTGLTSLEYWQGVWENRVRDERPRQIVIDTAAAALLSMRPQHTAFDDLRDEAAALWRRRRIKG</sequence>
<dbReference type="GO" id="GO:0005829">
    <property type="term" value="C:cytosol"/>
    <property type="evidence" value="ECO:0007669"/>
    <property type="project" value="TreeGrafter"/>
</dbReference>
<evidence type="ECO:0000256" key="1">
    <source>
        <dbReference type="ARBA" id="ARBA00022605"/>
    </source>
</evidence>
<dbReference type="Proteomes" id="UP000533306">
    <property type="component" value="Unassembled WGS sequence"/>
</dbReference>
<dbReference type="Pfam" id="PF02885">
    <property type="entry name" value="Glycos_trans_3N"/>
    <property type="match status" value="1"/>
</dbReference>
<dbReference type="SUPFAM" id="SSF46785">
    <property type="entry name" value="Winged helix' DNA-binding domain"/>
    <property type="match status" value="1"/>
</dbReference>
<dbReference type="Gene3D" id="1.20.970.10">
    <property type="entry name" value="Transferase, Pyrimidine Nucleoside Phosphorylase, Chain C"/>
    <property type="match status" value="1"/>
</dbReference>
<keyword evidence="3 5" id="KW-0808">Transferase</keyword>
<dbReference type="Gene3D" id="3.40.1030.10">
    <property type="entry name" value="Nucleoside phosphorylase/phosphoribosyltransferase catalytic domain"/>
    <property type="match status" value="1"/>
</dbReference>
<dbReference type="GO" id="GO:0004048">
    <property type="term" value="F:anthranilate phosphoribosyltransferase activity"/>
    <property type="evidence" value="ECO:0007669"/>
    <property type="project" value="InterPro"/>
</dbReference>
<dbReference type="Gene3D" id="1.10.10.10">
    <property type="entry name" value="Winged helix-like DNA-binding domain superfamily/Winged helix DNA-binding domain"/>
    <property type="match status" value="1"/>
</dbReference>
<dbReference type="InterPro" id="IPR036390">
    <property type="entry name" value="WH_DNA-bd_sf"/>
</dbReference>
<dbReference type="SUPFAM" id="SSF52418">
    <property type="entry name" value="Nucleoside phosphorylase/phosphoribosyltransferase catalytic domain"/>
    <property type="match status" value="1"/>
</dbReference>
<evidence type="ECO:0000259" key="4">
    <source>
        <dbReference type="PROSITE" id="PS50931"/>
    </source>
</evidence>
<dbReference type="InterPro" id="IPR005940">
    <property type="entry name" value="Anthranilate_Pribosyl_Tfrase"/>
</dbReference>
<dbReference type="GO" id="GO:0000162">
    <property type="term" value="P:L-tryptophan biosynthetic process"/>
    <property type="evidence" value="ECO:0007669"/>
    <property type="project" value="InterPro"/>
</dbReference>
<organism evidence="5 6">
    <name type="scientific">Aquamicrobium lusatiense</name>
    <dbReference type="NCBI Taxonomy" id="89772"/>
    <lineage>
        <taxon>Bacteria</taxon>
        <taxon>Pseudomonadati</taxon>
        <taxon>Pseudomonadota</taxon>
        <taxon>Alphaproteobacteria</taxon>
        <taxon>Hyphomicrobiales</taxon>
        <taxon>Phyllobacteriaceae</taxon>
        <taxon>Aquamicrobium</taxon>
    </lineage>
</organism>
<dbReference type="RefSeq" id="WP_183826074.1">
    <property type="nucleotide sequence ID" value="NZ_JACHEU010000001.1"/>
</dbReference>
<dbReference type="InterPro" id="IPR036320">
    <property type="entry name" value="Glycosyl_Trfase_fam3_N_dom_sf"/>
</dbReference>
<dbReference type="InterPro" id="IPR035902">
    <property type="entry name" value="Nuc_phospho_transferase"/>
</dbReference>
<dbReference type="GO" id="GO:0003700">
    <property type="term" value="F:DNA-binding transcription factor activity"/>
    <property type="evidence" value="ECO:0007669"/>
    <property type="project" value="InterPro"/>
</dbReference>
<dbReference type="PANTHER" id="PTHR43285">
    <property type="entry name" value="ANTHRANILATE PHOSPHORIBOSYLTRANSFERASE"/>
    <property type="match status" value="1"/>
</dbReference>
<keyword evidence="2 5" id="KW-0328">Glycosyltransferase</keyword>
<protein>
    <submittedName>
        <fullName evidence="5">Anthranilate phosphoribosyltransferase</fullName>
    </submittedName>
</protein>
<reference evidence="5 6" key="1">
    <citation type="submission" date="2020-08" db="EMBL/GenBank/DDBJ databases">
        <title>Genomic Encyclopedia of Type Strains, Phase IV (KMG-IV): sequencing the most valuable type-strain genomes for metagenomic binning, comparative biology and taxonomic classification.</title>
        <authorList>
            <person name="Goeker M."/>
        </authorList>
    </citation>
    <scope>NUCLEOTIDE SEQUENCE [LARGE SCALE GENOMIC DNA]</scope>
    <source>
        <strain evidence="5 6">DSM 11099</strain>
    </source>
</reference>